<evidence type="ECO:0000313" key="2">
    <source>
        <dbReference type="EMBL" id="MFI2476363.1"/>
    </source>
</evidence>
<feature type="transmembrane region" description="Helical" evidence="1">
    <location>
        <begin position="45"/>
        <end position="67"/>
    </location>
</feature>
<feature type="transmembrane region" description="Helical" evidence="1">
    <location>
        <begin position="12"/>
        <end position="33"/>
    </location>
</feature>
<feature type="transmembrane region" description="Helical" evidence="1">
    <location>
        <begin position="286"/>
        <end position="303"/>
    </location>
</feature>
<feature type="transmembrane region" description="Helical" evidence="1">
    <location>
        <begin position="310"/>
        <end position="327"/>
    </location>
</feature>
<feature type="transmembrane region" description="Helical" evidence="1">
    <location>
        <begin position="169"/>
        <end position="185"/>
    </location>
</feature>
<evidence type="ECO:0000313" key="3">
    <source>
        <dbReference type="Proteomes" id="UP001611415"/>
    </source>
</evidence>
<feature type="transmembrane region" description="Helical" evidence="1">
    <location>
        <begin position="360"/>
        <end position="379"/>
    </location>
</feature>
<dbReference type="RefSeq" id="WP_357406026.1">
    <property type="nucleotide sequence ID" value="NZ_JBEYCD010000007.1"/>
</dbReference>
<feature type="transmembrane region" description="Helical" evidence="1">
    <location>
        <begin position="74"/>
        <end position="93"/>
    </location>
</feature>
<name>A0ABW7X5H6_9NOCA</name>
<reference evidence="2 3" key="1">
    <citation type="submission" date="2024-10" db="EMBL/GenBank/DDBJ databases">
        <title>The Natural Products Discovery Center: Release of the First 8490 Sequenced Strains for Exploring Actinobacteria Biosynthetic Diversity.</title>
        <authorList>
            <person name="Kalkreuter E."/>
            <person name="Kautsar S.A."/>
            <person name="Yang D."/>
            <person name="Bader C.D."/>
            <person name="Teijaro C.N."/>
            <person name="Fluegel L."/>
            <person name="Davis C.M."/>
            <person name="Simpson J.R."/>
            <person name="Lauterbach L."/>
            <person name="Steele A.D."/>
            <person name="Gui C."/>
            <person name="Meng S."/>
            <person name="Li G."/>
            <person name="Viehrig K."/>
            <person name="Ye F."/>
            <person name="Su P."/>
            <person name="Kiefer A.F."/>
            <person name="Nichols A."/>
            <person name="Cepeda A.J."/>
            <person name="Yan W."/>
            <person name="Fan B."/>
            <person name="Jiang Y."/>
            <person name="Adhikari A."/>
            <person name="Zheng C.-J."/>
            <person name="Schuster L."/>
            <person name="Cowan T.M."/>
            <person name="Smanski M.J."/>
            <person name="Chevrette M.G."/>
            <person name="De Carvalho L.P.S."/>
            <person name="Shen B."/>
        </authorList>
    </citation>
    <scope>NUCLEOTIDE SEQUENCE [LARGE SCALE GENOMIC DNA]</scope>
    <source>
        <strain evidence="2 3">NPDC019275</strain>
    </source>
</reference>
<feature type="transmembrane region" description="Helical" evidence="1">
    <location>
        <begin position="105"/>
        <end position="125"/>
    </location>
</feature>
<keyword evidence="3" id="KW-1185">Reference proteome</keyword>
<organism evidence="2 3">
    <name type="scientific">Nocardia xishanensis</name>
    <dbReference type="NCBI Taxonomy" id="238964"/>
    <lineage>
        <taxon>Bacteria</taxon>
        <taxon>Bacillati</taxon>
        <taxon>Actinomycetota</taxon>
        <taxon>Actinomycetes</taxon>
        <taxon>Mycobacteriales</taxon>
        <taxon>Nocardiaceae</taxon>
        <taxon>Nocardia</taxon>
    </lineage>
</organism>
<accession>A0ABW7X5H6</accession>
<comment type="caution">
    <text evidence="2">The sequence shown here is derived from an EMBL/GenBank/DDBJ whole genome shotgun (WGS) entry which is preliminary data.</text>
</comment>
<feature type="transmembrane region" description="Helical" evidence="1">
    <location>
        <begin position="132"/>
        <end position="149"/>
    </location>
</feature>
<proteinExistence type="predicted"/>
<keyword evidence="1" id="KW-0472">Membrane</keyword>
<feature type="transmembrane region" description="Helical" evidence="1">
    <location>
        <begin position="263"/>
        <end position="280"/>
    </location>
</feature>
<evidence type="ECO:0008006" key="4">
    <source>
        <dbReference type="Google" id="ProtNLM"/>
    </source>
</evidence>
<evidence type="ECO:0000256" key="1">
    <source>
        <dbReference type="SAM" id="Phobius"/>
    </source>
</evidence>
<feature type="transmembrane region" description="Helical" evidence="1">
    <location>
        <begin position="197"/>
        <end position="220"/>
    </location>
</feature>
<sequence>MRRWIGDGVDVVTAFIGAAVAGIALFLPITFSWTAQSTPYRIASLINSVPRGATIGMVVAVTVAVLIATFAKPLAGWIVAFGAAFGLLVNHFAGRNVSSTDLLTTQNYIDSVCGGILLGALGIAALRKPAPAIGYVLGTATFFVFGDLADWLDLPAQDPSTVLETPPRWMIGISVALLFIAIARHRPRIGRQPESTVPIDLPIAPILAATVLGLIVLAATEWLAGQYNNVSAPTDNRLEIAIAIAATIIAALIAAMLLPGRDGIGVLLAVSLVVTADALGYAPRPWWSVLAVLALTGLGLFAGLRAPSPFLALLALMCVAVFAFLDAHGDDAVYYSVATALLALTAGFSCGAARPRYGPSAVLALAALYLPSINTALPVQNETWPPRDTMADATTPGRVALTIVIGCAIALLLVYRLRPRIYRKPAPPESRNEVADI</sequence>
<keyword evidence="1" id="KW-1133">Transmembrane helix</keyword>
<gene>
    <name evidence="2" type="ORF">ACH49W_23535</name>
</gene>
<keyword evidence="1" id="KW-0812">Transmembrane</keyword>
<dbReference type="EMBL" id="JBIRYO010000016">
    <property type="protein sequence ID" value="MFI2476363.1"/>
    <property type="molecule type" value="Genomic_DNA"/>
</dbReference>
<feature type="transmembrane region" description="Helical" evidence="1">
    <location>
        <begin position="333"/>
        <end position="353"/>
    </location>
</feature>
<feature type="transmembrane region" description="Helical" evidence="1">
    <location>
        <begin position="399"/>
        <end position="417"/>
    </location>
</feature>
<dbReference type="Proteomes" id="UP001611415">
    <property type="component" value="Unassembled WGS sequence"/>
</dbReference>
<feature type="transmembrane region" description="Helical" evidence="1">
    <location>
        <begin position="240"/>
        <end position="258"/>
    </location>
</feature>
<protein>
    <recommendedName>
        <fullName evidence="4">FUSC family protein</fullName>
    </recommendedName>
</protein>